<dbReference type="InterPro" id="IPR011344">
    <property type="entry name" value="ssDNA-bd"/>
</dbReference>
<feature type="compositionally biased region" description="Low complexity" evidence="4">
    <location>
        <begin position="185"/>
        <end position="198"/>
    </location>
</feature>
<evidence type="ECO:0000313" key="6">
    <source>
        <dbReference type="Proteomes" id="UP000265964"/>
    </source>
</evidence>
<evidence type="ECO:0000256" key="3">
    <source>
        <dbReference type="RuleBase" id="RU000524"/>
    </source>
</evidence>
<reference evidence="5 6" key="1">
    <citation type="submission" date="2017-08" db="EMBL/GenBank/DDBJ databases">
        <title>Reclassification of Bisgaard taxon 37 and 44.</title>
        <authorList>
            <person name="Christensen H."/>
        </authorList>
    </citation>
    <scope>NUCLEOTIDE SEQUENCE [LARGE SCALE GENOMIC DNA]</scope>
    <source>
        <strain evidence="5 6">EEAB3T1</strain>
    </source>
</reference>
<feature type="compositionally biased region" description="Polar residues" evidence="4">
    <location>
        <begin position="174"/>
        <end position="184"/>
    </location>
</feature>
<dbReference type="Pfam" id="PF00436">
    <property type="entry name" value="SSB"/>
    <property type="match status" value="1"/>
</dbReference>
<comment type="subunit">
    <text evidence="2">Homotetramer.</text>
</comment>
<dbReference type="OrthoDB" id="9809878at2"/>
<dbReference type="PANTHER" id="PTHR10302:SF0">
    <property type="entry name" value="SINGLE-STRANDED DNA-BINDING PROTEIN, MITOCHONDRIAL"/>
    <property type="match status" value="1"/>
</dbReference>
<name>A0A3A1YD45_9GAMM</name>
<feature type="compositionally biased region" description="Basic and acidic residues" evidence="4">
    <location>
        <begin position="247"/>
        <end position="264"/>
    </location>
</feature>
<feature type="compositionally biased region" description="Low complexity" evidence="4">
    <location>
        <begin position="212"/>
        <end position="235"/>
    </location>
</feature>
<evidence type="ECO:0000256" key="4">
    <source>
        <dbReference type="SAM" id="MobiDB-lite"/>
    </source>
</evidence>
<dbReference type="GO" id="GO:0003697">
    <property type="term" value="F:single-stranded DNA binding"/>
    <property type="evidence" value="ECO:0007669"/>
    <property type="project" value="UniProtKB-UniRule"/>
</dbReference>
<sequence>MALYLNRVTLIGNLGQDPQIINGQGYTLYSFSVATSRGYKDNNTGEWVNITDWHRCSLFVTNNTPANLVQAVQNLRKGAYVYVEGSLRNRKYTDQATNTERTAIDISVESLNILERQSTSGNFGNNQNFGNQGFGNNNQGFGNNNQGFANNQNFQNGYGNNANAGNNFANNQNSFNHSGFNNKPTGSFGNNGQSNFANANANAQNTFANNNQASSVTWGNNQASSFNNNSSNNDSPYDHFANTNTSFKKDVSEGEANKKEDKAPVDNVSNEDIPF</sequence>
<comment type="caution">
    <text evidence="5">The sequence shown here is derived from an EMBL/GenBank/DDBJ whole genome shotgun (WGS) entry which is preliminary data.</text>
</comment>
<evidence type="ECO:0000256" key="1">
    <source>
        <dbReference type="ARBA" id="ARBA00023125"/>
    </source>
</evidence>
<dbReference type="Proteomes" id="UP000265964">
    <property type="component" value="Unassembled WGS sequence"/>
</dbReference>
<dbReference type="AlphaFoldDB" id="A0A3A1YD45"/>
<feature type="region of interest" description="Disordered" evidence="4">
    <location>
        <begin position="131"/>
        <end position="198"/>
    </location>
</feature>
<dbReference type="RefSeq" id="WP_119534497.1">
    <property type="nucleotide sequence ID" value="NZ_NRJF01000071.1"/>
</dbReference>
<proteinExistence type="inferred from homology"/>
<accession>A0A3A1YD45</accession>
<protein>
    <recommendedName>
        <fullName evidence="2 3">Single-stranded DNA-binding protein</fullName>
        <shortName evidence="2">SSB</shortName>
    </recommendedName>
</protein>
<dbReference type="PROSITE" id="PS50935">
    <property type="entry name" value="SSB"/>
    <property type="match status" value="1"/>
</dbReference>
<dbReference type="InterPro" id="IPR012340">
    <property type="entry name" value="NA-bd_OB-fold"/>
</dbReference>
<dbReference type="CDD" id="cd04496">
    <property type="entry name" value="SSB_OBF"/>
    <property type="match status" value="1"/>
</dbReference>
<comment type="caution">
    <text evidence="2">Lacks conserved residue(s) required for the propagation of feature annotation.</text>
</comment>
<dbReference type="GO" id="GO:0009295">
    <property type="term" value="C:nucleoid"/>
    <property type="evidence" value="ECO:0007669"/>
    <property type="project" value="TreeGrafter"/>
</dbReference>
<dbReference type="InterPro" id="IPR000424">
    <property type="entry name" value="Primosome_PriB/ssb"/>
</dbReference>
<dbReference type="GO" id="GO:0006260">
    <property type="term" value="P:DNA replication"/>
    <property type="evidence" value="ECO:0007669"/>
    <property type="project" value="InterPro"/>
</dbReference>
<dbReference type="SUPFAM" id="SSF50249">
    <property type="entry name" value="Nucleic acid-binding proteins"/>
    <property type="match status" value="1"/>
</dbReference>
<gene>
    <name evidence="5" type="ORF">CKF59_02955</name>
</gene>
<dbReference type="PANTHER" id="PTHR10302">
    <property type="entry name" value="SINGLE-STRANDED DNA-BINDING PROTEIN"/>
    <property type="match status" value="1"/>
</dbReference>
<keyword evidence="1 2" id="KW-0238">DNA-binding</keyword>
<feature type="compositionally biased region" description="Low complexity" evidence="4">
    <location>
        <begin position="131"/>
        <end position="173"/>
    </location>
</feature>
<keyword evidence="6" id="KW-1185">Reference proteome</keyword>
<dbReference type="NCBIfam" id="TIGR00621">
    <property type="entry name" value="ssb"/>
    <property type="match status" value="1"/>
</dbReference>
<feature type="region of interest" description="Disordered" evidence="4">
    <location>
        <begin position="212"/>
        <end position="275"/>
    </location>
</feature>
<dbReference type="HAMAP" id="MF_00984">
    <property type="entry name" value="SSB"/>
    <property type="match status" value="1"/>
</dbReference>
<dbReference type="EMBL" id="NRJF01000071">
    <property type="protein sequence ID" value="RIY36173.1"/>
    <property type="molecule type" value="Genomic_DNA"/>
</dbReference>
<evidence type="ECO:0000313" key="5">
    <source>
        <dbReference type="EMBL" id="RIY36173.1"/>
    </source>
</evidence>
<organism evidence="5 6">
    <name type="scientific">Psittacicella gerlachiana</name>
    <dbReference type="NCBI Taxonomy" id="2028574"/>
    <lineage>
        <taxon>Bacteria</taxon>
        <taxon>Pseudomonadati</taxon>
        <taxon>Pseudomonadota</taxon>
        <taxon>Gammaproteobacteria</taxon>
        <taxon>Pasteurellales</taxon>
        <taxon>Psittacicellaceae</taxon>
        <taxon>Psittacicella</taxon>
    </lineage>
</organism>
<evidence type="ECO:0000256" key="2">
    <source>
        <dbReference type="HAMAP-Rule" id="MF_00984"/>
    </source>
</evidence>
<dbReference type="Gene3D" id="2.40.50.140">
    <property type="entry name" value="Nucleic acid-binding proteins"/>
    <property type="match status" value="1"/>
</dbReference>